<dbReference type="InterPro" id="IPR015422">
    <property type="entry name" value="PyrdxlP-dep_Trfase_small"/>
</dbReference>
<name>B6ACS8_CRYMR</name>
<gene>
    <name evidence="4" type="ORF">CMU_016830</name>
</gene>
<dbReference type="GO" id="GO:0046512">
    <property type="term" value="P:sphingosine biosynthetic process"/>
    <property type="evidence" value="ECO:0007669"/>
    <property type="project" value="TreeGrafter"/>
</dbReference>
<proteinExistence type="predicted"/>
<reference evidence="4" key="1">
    <citation type="submission" date="2008-06" db="EMBL/GenBank/DDBJ databases">
        <authorList>
            <person name="Lorenzi H."/>
            <person name="Inman J."/>
            <person name="Miller J."/>
            <person name="Schobel S."/>
            <person name="Amedeo P."/>
            <person name="Caler E.V."/>
            <person name="da Silva J."/>
        </authorList>
    </citation>
    <scope>NUCLEOTIDE SEQUENCE [LARGE SCALE GENOMIC DNA]</scope>
    <source>
        <strain evidence="4">RN66</strain>
    </source>
</reference>
<evidence type="ECO:0000256" key="2">
    <source>
        <dbReference type="ARBA" id="ARBA00022679"/>
    </source>
</evidence>
<dbReference type="InterPro" id="IPR015421">
    <property type="entry name" value="PyrdxlP-dep_Trfase_major"/>
</dbReference>
<dbReference type="Pfam" id="PF00155">
    <property type="entry name" value="Aminotran_1_2"/>
    <property type="match status" value="1"/>
</dbReference>
<feature type="domain" description="Aminotransferase class I/classII large" evidence="3">
    <location>
        <begin position="181"/>
        <end position="531"/>
    </location>
</feature>
<dbReference type="AlphaFoldDB" id="B6ACS8"/>
<dbReference type="PANTHER" id="PTHR13693">
    <property type="entry name" value="CLASS II AMINOTRANSFERASE/8-AMINO-7-OXONONANOATE SYNTHASE"/>
    <property type="match status" value="1"/>
</dbReference>
<dbReference type="EMBL" id="DS989728">
    <property type="protein sequence ID" value="EEA05932.1"/>
    <property type="molecule type" value="Genomic_DNA"/>
</dbReference>
<dbReference type="GO" id="GO:0046513">
    <property type="term" value="P:ceramide biosynthetic process"/>
    <property type="evidence" value="ECO:0007669"/>
    <property type="project" value="TreeGrafter"/>
</dbReference>
<dbReference type="Gene3D" id="3.90.1150.10">
    <property type="entry name" value="Aspartate Aminotransferase, domain 1"/>
    <property type="match status" value="1"/>
</dbReference>
<dbReference type="GO" id="GO:0004758">
    <property type="term" value="F:serine C-palmitoyltransferase activity"/>
    <property type="evidence" value="ECO:0007669"/>
    <property type="project" value="TreeGrafter"/>
</dbReference>
<accession>B6ACS8</accession>
<dbReference type="EC" id="2.3.1.47" evidence="4"/>
<dbReference type="InterPro" id="IPR050087">
    <property type="entry name" value="AON_synthase_class-II"/>
</dbReference>
<dbReference type="OrthoDB" id="65434at2759"/>
<keyword evidence="2 4" id="KW-0808">Transferase</keyword>
<dbReference type="SUPFAM" id="SSF53383">
    <property type="entry name" value="PLP-dependent transferases"/>
    <property type="match status" value="1"/>
</dbReference>
<evidence type="ECO:0000313" key="5">
    <source>
        <dbReference type="Proteomes" id="UP000001460"/>
    </source>
</evidence>
<dbReference type="STRING" id="441375.B6ACS8"/>
<dbReference type="InterPro" id="IPR004839">
    <property type="entry name" value="Aminotransferase_I/II_large"/>
</dbReference>
<evidence type="ECO:0000256" key="1">
    <source>
        <dbReference type="ARBA" id="ARBA00001933"/>
    </source>
</evidence>
<dbReference type="GO" id="GO:0008710">
    <property type="term" value="F:8-amino-7-oxononanoate synthase activity"/>
    <property type="evidence" value="ECO:0007669"/>
    <property type="project" value="UniProtKB-EC"/>
</dbReference>
<organism evidence="4 5">
    <name type="scientific">Cryptosporidium muris (strain RN66)</name>
    <dbReference type="NCBI Taxonomy" id="441375"/>
    <lineage>
        <taxon>Eukaryota</taxon>
        <taxon>Sar</taxon>
        <taxon>Alveolata</taxon>
        <taxon>Apicomplexa</taxon>
        <taxon>Conoidasida</taxon>
        <taxon>Coccidia</taxon>
        <taxon>Eucoccidiorida</taxon>
        <taxon>Eimeriorina</taxon>
        <taxon>Cryptosporidiidae</taxon>
        <taxon>Cryptosporidium</taxon>
    </lineage>
</organism>
<keyword evidence="4" id="KW-0012">Acyltransferase</keyword>
<dbReference type="GeneID" id="6995652"/>
<sequence length="548" mass="61013">MDFASGFFGDIAHGLRVLNLVDTLLVIVVGVGIYLAVNGESAKALYGLLPGTKCDSGSSGKTSKSAFGWLSSIIKQIRDAYVEGTLVSLLSRWTESCVKIVRLAITCYLLEAISQSRRHYFYLLEKKFLKLEIRKGETEKESYVDIKKHLQRKGVWPYMQEVSQPRSDKVLCEGYEATPMSSYSYLDLVYDERVQKKAIEAAQQYSTGSHGPRMLGGNTPLLRELEKAVGEFFGREDSLIVATGYMACMGAVCAIYKKGDVFFGDDRLHASIRAGFKVSGAKVYFFKHNNMAHLEQLVKQYRRKYRDAWIFIESVYSMDGDIAPLPDVRSIADKYDMKICIDEAHGMGVLGKMGRGLEEHFNMPGAADVIVGTFSKSAAGVGGYITSNKLFVDFLDFHTPGNTFSAALPAYCAGGVLESLRIISSEPERVEKCRRNSLYLRNLIKSGGGYWPADYPEDKKYTVEGDDCTSVIAVVFKDDILRVIDVAHEMLKRGWLLSCVAFPACPLRFPRFRVTARAGYTQQLMDNFVKDLVECSVACPGSELTDSM</sequence>
<dbReference type="GO" id="GO:0017059">
    <property type="term" value="C:serine palmitoyltransferase complex"/>
    <property type="evidence" value="ECO:0007669"/>
    <property type="project" value="TreeGrafter"/>
</dbReference>
<dbReference type="eggNOG" id="KOG1357">
    <property type="taxonomic scope" value="Eukaryota"/>
</dbReference>
<dbReference type="OMA" id="CVKIGIQ"/>
<comment type="cofactor">
    <cofactor evidence="1">
        <name>pyridoxal 5'-phosphate</name>
        <dbReference type="ChEBI" id="CHEBI:597326"/>
    </cofactor>
</comment>
<protein>
    <submittedName>
        <fullName evidence="4">8-amino-7-oxononanoate synthase protein, putative</fullName>
        <ecNumber evidence="4">2.3.1.47</ecNumber>
    </submittedName>
</protein>
<keyword evidence="5" id="KW-1185">Reference proteome</keyword>
<dbReference type="GO" id="GO:0030170">
    <property type="term" value="F:pyridoxal phosphate binding"/>
    <property type="evidence" value="ECO:0007669"/>
    <property type="project" value="InterPro"/>
</dbReference>
<dbReference type="PANTHER" id="PTHR13693:SF3">
    <property type="entry name" value="LD36009P"/>
    <property type="match status" value="1"/>
</dbReference>
<dbReference type="InterPro" id="IPR015424">
    <property type="entry name" value="PyrdxlP-dep_Trfase"/>
</dbReference>
<dbReference type="VEuPathDB" id="CryptoDB:CMU_016830"/>
<evidence type="ECO:0000259" key="3">
    <source>
        <dbReference type="Pfam" id="PF00155"/>
    </source>
</evidence>
<dbReference type="Gene3D" id="3.40.640.10">
    <property type="entry name" value="Type I PLP-dependent aspartate aminotransferase-like (Major domain)"/>
    <property type="match status" value="1"/>
</dbReference>
<dbReference type="GO" id="GO:0016020">
    <property type="term" value="C:membrane"/>
    <property type="evidence" value="ECO:0007669"/>
    <property type="project" value="GOC"/>
</dbReference>
<evidence type="ECO:0000313" key="4">
    <source>
        <dbReference type="EMBL" id="EEA05932.1"/>
    </source>
</evidence>
<dbReference type="Proteomes" id="UP000001460">
    <property type="component" value="Unassembled WGS sequence"/>
</dbReference>
<dbReference type="RefSeq" id="XP_002140281.1">
    <property type="nucleotide sequence ID" value="XM_002140245.1"/>
</dbReference>